<dbReference type="InterPro" id="IPR029154">
    <property type="entry name" value="HIBADH-like_NADP-bd"/>
</dbReference>
<organism evidence="7 8">
    <name type="scientific">Ancrocorticia populi</name>
    <dbReference type="NCBI Taxonomy" id="2175228"/>
    <lineage>
        <taxon>Bacteria</taxon>
        <taxon>Bacillati</taxon>
        <taxon>Actinomycetota</taxon>
        <taxon>Actinomycetes</taxon>
        <taxon>Actinomycetales</taxon>
        <taxon>Actinomycetaceae</taxon>
        <taxon>Ancrocorticia</taxon>
    </lineage>
</organism>
<feature type="domain" description="3-hydroxyisobutyrate dehydrogenase-like NAD-binding" evidence="6">
    <location>
        <begin position="166"/>
        <end position="279"/>
    </location>
</feature>
<dbReference type="SUPFAM" id="SSF51735">
    <property type="entry name" value="NAD(P)-binding Rossmann-fold domains"/>
    <property type="match status" value="1"/>
</dbReference>
<evidence type="ECO:0000259" key="5">
    <source>
        <dbReference type="Pfam" id="PF03446"/>
    </source>
</evidence>
<dbReference type="PIRSF" id="PIRSF000103">
    <property type="entry name" value="HIBADH"/>
    <property type="match status" value="1"/>
</dbReference>
<dbReference type="PANTHER" id="PTHR43580:SF2">
    <property type="entry name" value="CYTOKINE-LIKE NUCLEAR FACTOR N-PAC"/>
    <property type="match status" value="1"/>
</dbReference>
<dbReference type="RefSeq" id="WP_109092859.1">
    <property type="nucleotide sequence ID" value="NZ_QETB01000001.1"/>
</dbReference>
<dbReference type="EMBL" id="QETB01000001">
    <property type="protein sequence ID" value="PWF27359.1"/>
    <property type="molecule type" value="Genomic_DNA"/>
</dbReference>
<dbReference type="InterPro" id="IPR006115">
    <property type="entry name" value="6PGDH_NADP-bd"/>
</dbReference>
<keyword evidence="2" id="KW-0560">Oxidoreductase</keyword>
<evidence type="ECO:0000256" key="2">
    <source>
        <dbReference type="ARBA" id="ARBA00023002"/>
    </source>
</evidence>
<dbReference type="GO" id="GO:0016491">
    <property type="term" value="F:oxidoreductase activity"/>
    <property type="evidence" value="ECO:0007669"/>
    <property type="project" value="UniProtKB-KW"/>
</dbReference>
<protein>
    <submittedName>
        <fullName evidence="7">Hydroxyacid dehydrogenase</fullName>
    </submittedName>
</protein>
<dbReference type="InterPro" id="IPR015815">
    <property type="entry name" value="HIBADH-related"/>
</dbReference>
<evidence type="ECO:0000313" key="7">
    <source>
        <dbReference type="EMBL" id="PWF27359.1"/>
    </source>
</evidence>
<comment type="similarity">
    <text evidence="1">Belongs to the HIBADH-related family.</text>
</comment>
<dbReference type="Proteomes" id="UP000245283">
    <property type="component" value="Unassembled WGS sequence"/>
</dbReference>
<evidence type="ECO:0000256" key="4">
    <source>
        <dbReference type="PIRSR" id="PIRSR000103-1"/>
    </source>
</evidence>
<evidence type="ECO:0000256" key="3">
    <source>
        <dbReference type="ARBA" id="ARBA00023027"/>
    </source>
</evidence>
<dbReference type="OrthoDB" id="3185659at2"/>
<evidence type="ECO:0000259" key="6">
    <source>
        <dbReference type="Pfam" id="PF14833"/>
    </source>
</evidence>
<dbReference type="Gene3D" id="1.10.1040.10">
    <property type="entry name" value="N-(1-d-carboxylethyl)-l-norvaline Dehydrogenase, domain 2"/>
    <property type="match status" value="1"/>
</dbReference>
<accession>A0A2V1KDD5</accession>
<evidence type="ECO:0000313" key="8">
    <source>
        <dbReference type="Proteomes" id="UP000245283"/>
    </source>
</evidence>
<dbReference type="Gene3D" id="3.40.50.720">
    <property type="entry name" value="NAD(P)-binding Rossmann-like Domain"/>
    <property type="match status" value="1"/>
</dbReference>
<dbReference type="SUPFAM" id="SSF48179">
    <property type="entry name" value="6-phosphogluconate dehydrogenase C-terminal domain-like"/>
    <property type="match status" value="1"/>
</dbReference>
<dbReference type="InterPro" id="IPR008927">
    <property type="entry name" value="6-PGluconate_DH-like_C_sf"/>
</dbReference>
<dbReference type="InterPro" id="IPR051265">
    <property type="entry name" value="HIBADH-related_NP60_sf"/>
</dbReference>
<feature type="active site" evidence="4">
    <location>
        <position position="170"/>
    </location>
</feature>
<dbReference type="Pfam" id="PF14833">
    <property type="entry name" value="NAD_binding_11"/>
    <property type="match status" value="1"/>
</dbReference>
<dbReference type="AlphaFoldDB" id="A0A2V1KDD5"/>
<keyword evidence="3" id="KW-0520">NAD</keyword>
<comment type="caution">
    <text evidence="7">The sequence shown here is derived from an EMBL/GenBank/DDBJ whole genome shotgun (WGS) entry which is preliminary data.</text>
</comment>
<dbReference type="GO" id="GO:0050661">
    <property type="term" value="F:NADP binding"/>
    <property type="evidence" value="ECO:0007669"/>
    <property type="project" value="InterPro"/>
</dbReference>
<reference evidence="8" key="1">
    <citation type="submission" date="2018-05" db="EMBL/GenBank/DDBJ databases">
        <authorList>
            <person name="Li Y."/>
        </authorList>
    </citation>
    <scope>NUCLEOTIDE SEQUENCE [LARGE SCALE GENOMIC DNA]</scope>
    <source>
        <strain evidence="8">sk1b4</strain>
    </source>
</reference>
<keyword evidence="8" id="KW-1185">Reference proteome</keyword>
<evidence type="ECO:0000256" key="1">
    <source>
        <dbReference type="ARBA" id="ARBA00009080"/>
    </source>
</evidence>
<sequence>MRIAFLGTGRMGTELALRLIEHGGHDLTVWNRTPGKTKRLVDAGAASAGSPEEAIEGADVVVTCLFGPDTVREVVTNTDLLSEGTIWADVTTVSPEDARELAAYAGSREVKYVHTPVVGTLAPAKAGKLGVYVGGTDAAARETVGEVVTAYADPDRLKLLDSAPEAATAKLLANLALATTAQGVAEAIRLGGSEGFSAERVLDLLKGTSLGWMADFKRDFTLGRDTSEAQFSADAIAKDARLMIHTANDPLPATAAALESLLRAQRAGLGDHDFSAILQEEAERQAN</sequence>
<dbReference type="Pfam" id="PF03446">
    <property type="entry name" value="NAD_binding_2"/>
    <property type="match status" value="1"/>
</dbReference>
<proteinExistence type="inferred from homology"/>
<dbReference type="InterPro" id="IPR013328">
    <property type="entry name" value="6PGD_dom2"/>
</dbReference>
<name>A0A2V1KDD5_9ACTO</name>
<gene>
    <name evidence="7" type="ORF">DD236_02945</name>
</gene>
<dbReference type="GO" id="GO:0051287">
    <property type="term" value="F:NAD binding"/>
    <property type="evidence" value="ECO:0007669"/>
    <property type="project" value="InterPro"/>
</dbReference>
<dbReference type="PANTHER" id="PTHR43580">
    <property type="entry name" value="OXIDOREDUCTASE GLYR1-RELATED"/>
    <property type="match status" value="1"/>
</dbReference>
<dbReference type="InterPro" id="IPR036291">
    <property type="entry name" value="NAD(P)-bd_dom_sf"/>
</dbReference>
<feature type="domain" description="6-phosphogluconate dehydrogenase NADP-binding" evidence="5">
    <location>
        <begin position="2"/>
        <end position="152"/>
    </location>
</feature>